<name>A0ABS7S1I8_9ENTR</name>
<organism evidence="1 2">
    <name type="scientific">Leclercia barmai</name>
    <dbReference type="NCBI Taxonomy" id="2785629"/>
    <lineage>
        <taxon>Bacteria</taxon>
        <taxon>Pseudomonadati</taxon>
        <taxon>Pseudomonadota</taxon>
        <taxon>Gammaproteobacteria</taxon>
        <taxon>Enterobacterales</taxon>
        <taxon>Enterobacteriaceae</taxon>
        <taxon>Leclercia</taxon>
    </lineage>
</organism>
<protein>
    <submittedName>
        <fullName evidence="1">Uncharacterized protein</fullName>
    </submittedName>
</protein>
<dbReference type="RefSeq" id="WP_223075273.1">
    <property type="nucleotide sequence ID" value="NZ_JADMNK010000010.1"/>
</dbReference>
<gene>
    <name evidence="1" type="ORF">ITX56_17680</name>
</gene>
<proteinExistence type="predicted"/>
<sequence>MQNEKELEQELARLREQVEQLTADRDFWAFAYKVADYHLKQEEAATLSRSKTRREPLKE</sequence>
<reference evidence="1 2" key="1">
    <citation type="submission" date="2020-11" db="EMBL/GenBank/DDBJ databases">
        <title>Draft Genome of Enterobacter sp. strain EMC7.</title>
        <authorList>
            <person name="Barman P."/>
            <person name="Sinha S."/>
            <person name="Sen S."/>
            <person name="Chakraborty R."/>
        </authorList>
    </citation>
    <scope>NUCLEOTIDE SEQUENCE [LARGE SCALE GENOMIC DNA]</scope>
    <source>
        <strain evidence="1 2">EMC7</strain>
    </source>
</reference>
<dbReference type="Proteomes" id="UP000706580">
    <property type="component" value="Unassembled WGS sequence"/>
</dbReference>
<dbReference type="EMBL" id="JADMNK010000010">
    <property type="protein sequence ID" value="MBZ0059599.1"/>
    <property type="molecule type" value="Genomic_DNA"/>
</dbReference>
<evidence type="ECO:0000313" key="2">
    <source>
        <dbReference type="Proteomes" id="UP000706580"/>
    </source>
</evidence>
<accession>A0ABS7S1I8</accession>
<evidence type="ECO:0000313" key="1">
    <source>
        <dbReference type="EMBL" id="MBZ0059599.1"/>
    </source>
</evidence>
<keyword evidence="2" id="KW-1185">Reference proteome</keyword>
<comment type="caution">
    <text evidence="1">The sequence shown here is derived from an EMBL/GenBank/DDBJ whole genome shotgun (WGS) entry which is preliminary data.</text>
</comment>